<keyword evidence="4" id="KW-0614">Plasmid</keyword>
<dbReference type="InterPro" id="IPR023393">
    <property type="entry name" value="START-like_dom_sf"/>
</dbReference>
<comment type="similarity">
    <text evidence="1">Belongs to the AHA1 family.</text>
</comment>
<proteinExistence type="inferred from homology"/>
<dbReference type="AlphaFoldDB" id="A0A2K9EL50"/>
<evidence type="ECO:0000259" key="2">
    <source>
        <dbReference type="Pfam" id="PF08327"/>
    </source>
</evidence>
<dbReference type="InterPro" id="IPR013538">
    <property type="entry name" value="ASHA1/2-like_C"/>
</dbReference>
<evidence type="ECO:0000313" key="3">
    <source>
        <dbReference type="EMBL" id="AUH35687.1"/>
    </source>
</evidence>
<name>A0A2K9EL50_9RHOB</name>
<geneLocation type="plasmid" evidence="4">
    <name>pBM152</name>
</geneLocation>
<evidence type="ECO:0000313" key="5">
    <source>
        <dbReference type="Proteomes" id="UP000233742"/>
    </source>
</evidence>
<organism evidence="4 5">
    <name type="scientific">Paracoccus tegillarcae</name>
    <dbReference type="NCBI Taxonomy" id="1529068"/>
    <lineage>
        <taxon>Bacteria</taxon>
        <taxon>Pseudomonadati</taxon>
        <taxon>Pseudomonadota</taxon>
        <taxon>Alphaproteobacteria</taxon>
        <taxon>Rhodobacterales</taxon>
        <taxon>Paracoccaceae</taxon>
        <taxon>Paracoccus</taxon>
    </lineage>
</organism>
<dbReference type="OrthoDB" id="9800600at2"/>
<dbReference type="KEGG" id="paro:CUV01_19075"/>
<evidence type="ECO:0000313" key="4">
    <source>
        <dbReference type="EMBL" id="AUH35753.1"/>
    </source>
</evidence>
<keyword evidence="5" id="KW-1185">Reference proteome</keyword>
<protein>
    <submittedName>
        <fullName evidence="4">ATPase</fullName>
    </submittedName>
</protein>
<dbReference type="KEGG" id="paro:CUV01_19410"/>
<dbReference type="EMBL" id="CP025410">
    <property type="protein sequence ID" value="AUH35753.1"/>
    <property type="molecule type" value="Genomic_DNA"/>
</dbReference>
<accession>A0A2K9EL50</accession>
<sequence>MKTIHVTRRLAYPQEMVWAALTDSQHIEKWLMPNDFRPKVGHQFQFLTKPAPGFDGIVDCKVLDLEPQSRLAFSWKGGGIDTKVTIFLSPLEAGTEVQLVQEGFKVSNIIPRIILGQGWKTIIGKKLPTAIDGMAVEAV</sequence>
<evidence type="ECO:0000256" key="1">
    <source>
        <dbReference type="ARBA" id="ARBA00006817"/>
    </source>
</evidence>
<reference evidence="4 5" key="1">
    <citation type="submission" date="2017-12" db="EMBL/GenBank/DDBJ databases">
        <authorList>
            <person name="Hurst M.R.H."/>
        </authorList>
    </citation>
    <scope>NUCLEOTIDE SEQUENCE [LARGE SCALE GENOMIC DNA]</scope>
    <source>
        <strain evidence="4 5">BM15</strain>
        <plasmid evidence="4">pBM152</plasmid>
        <plasmid evidence="5">Plasmid pbm152</plasmid>
    </source>
</reference>
<dbReference type="CDD" id="cd07814">
    <property type="entry name" value="SRPBCC_CalC_Aha1-like"/>
    <property type="match status" value="1"/>
</dbReference>
<geneLocation type="plasmid" evidence="5">
    <name>pbm152</name>
</geneLocation>
<dbReference type="RefSeq" id="WP_101462337.1">
    <property type="nucleotide sequence ID" value="NZ_CP025410.1"/>
</dbReference>
<dbReference type="Gene3D" id="3.30.530.20">
    <property type="match status" value="1"/>
</dbReference>
<dbReference type="Proteomes" id="UP000233742">
    <property type="component" value="Plasmid pBM152"/>
</dbReference>
<dbReference type="Pfam" id="PF08327">
    <property type="entry name" value="AHSA1"/>
    <property type="match status" value="1"/>
</dbReference>
<dbReference type="SUPFAM" id="SSF55961">
    <property type="entry name" value="Bet v1-like"/>
    <property type="match status" value="1"/>
</dbReference>
<dbReference type="EMBL" id="CP025410">
    <property type="protein sequence ID" value="AUH35687.1"/>
    <property type="molecule type" value="Genomic_DNA"/>
</dbReference>
<feature type="domain" description="Activator of Hsp90 ATPase homologue 1/2-like C-terminal" evidence="2">
    <location>
        <begin position="12"/>
        <end position="128"/>
    </location>
</feature>
<gene>
    <name evidence="3" type="ORF">CUV01_19075</name>
    <name evidence="4" type="ORF">CUV01_19410</name>
</gene>